<reference evidence="1" key="1">
    <citation type="submission" date="2020-04" db="EMBL/GenBank/DDBJ databases">
        <title>Phage recombination drives evolution of spore-forming Bacilli.</title>
        <authorList>
            <person name="Dragos A."/>
            <person name="Kovacs A.T."/>
        </authorList>
    </citation>
    <scope>NUCLEOTIDE SEQUENCE</scope>
    <source>
        <strain evidence="1">168</strain>
    </source>
</reference>
<dbReference type="OrthoDB" id="7358785at2"/>
<dbReference type="Pfam" id="PF03592">
    <property type="entry name" value="Terminase_2"/>
    <property type="match status" value="1"/>
</dbReference>
<dbReference type="GO" id="GO:0051276">
    <property type="term" value="P:chromosome organization"/>
    <property type="evidence" value="ECO:0007669"/>
    <property type="project" value="InterPro"/>
</dbReference>
<dbReference type="EMBL" id="CP052842">
    <property type="protein sequence ID" value="QJP87142.1"/>
    <property type="molecule type" value="Genomic_DNA"/>
</dbReference>
<protein>
    <submittedName>
        <fullName evidence="1">Terminase</fullName>
    </submittedName>
</protein>
<gene>
    <name evidence="1" type="ORF">HIR78_03480</name>
</gene>
<name>A0A6M4JDL3_BACSU</name>
<dbReference type="AlphaFoldDB" id="A0A6M4JDL3"/>
<dbReference type="InterPro" id="IPR005335">
    <property type="entry name" value="Terminase_ssu"/>
</dbReference>
<evidence type="ECO:0000313" key="1">
    <source>
        <dbReference type="EMBL" id="QJP87142.1"/>
    </source>
</evidence>
<accession>A0A6M4JDL3</accession>
<dbReference type="InterPro" id="IPR038713">
    <property type="entry name" value="Terminase_Gp1_N_sf"/>
</dbReference>
<proteinExistence type="predicted"/>
<sequence length="63" mass="7217">MADNGLVEKEGQKMKLTERQRRFCDFFTETRNTTEATRLAGNKGKNLNRVASQNLSKLDIQTI</sequence>
<organism evidence="1">
    <name type="scientific">Bacillus subtilis (strain 168)</name>
    <dbReference type="NCBI Taxonomy" id="224308"/>
    <lineage>
        <taxon>Bacteria</taxon>
        <taxon>Bacillati</taxon>
        <taxon>Bacillota</taxon>
        <taxon>Bacilli</taxon>
        <taxon>Bacillales</taxon>
        <taxon>Bacillaceae</taxon>
        <taxon>Bacillus</taxon>
    </lineage>
</organism>
<dbReference type="Gene3D" id="1.10.10.1400">
    <property type="entry name" value="Terminase, small subunit, N-terminal DNA-binding domain, HTH motif"/>
    <property type="match status" value="1"/>
</dbReference>